<feature type="site" description="Interaction with substrate tRNA" evidence="10">
    <location>
        <position position="112"/>
    </location>
</feature>
<name>A0AAU7CP33_9BACT</name>
<protein>
    <recommendedName>
        <fullName evidence="10">tRNA dimethylallyltransferase</fullName>
        <ecNumber evidence="10">2.5.1.75</ecNumber>
    </recommendedName>
    <alternativeName>
        <fullName evidence="10">Dimethylallyl diphosphate:tRNA dimethylallyltransferase</fullName>
        <shortName evidence="10">DMAPP:tRNA dimethylallyltransferase</shortName>
        <shortName evidence="10">DMATase</shortName>
    </alternativeName>
    <alternativeName>
        <fullName evidence="10">Isopentenyl-diphosphate:tRNA isopentenyltransferase</fullName>
        <shortName evidence="10">IPP transferase</shortName>
        <shortName evidence="10">IPPT</shortName>
        <shortName evidence="10">IPTase</shortName>
    </alternativeName>
</protein>
<feature type="binding site" evidence="10">
    <location>
        <begin position="23"/>
        <end position="28"/>
    </location>
    <ligand>
        <name>substrate</name>
    </ligand>
</feature>
<keyword evidence="4 10" id="KW-0808">Transferase</keyword>
<comment type="catalytic activity">
    <reaction evidence="9 10 11">
        <text>adenosine(37) in tRNA + dimethylallyl diphosphate = N(6)-dimethylallyladenosine(37) in tRNA + diphosphate</text>
        <dbReference type="Rhea" id="RHEA:26482"/>
        <dbReference type="Rhea" id="RHEA-COMP:10162"/>
        <dbReference type="Rhea" id="RHEA-COMP:10375"/>
        <dbReference type="ChEBI" id="CHEBI:33019"/>
        <dbReference type="ChEBI" id="CHEBI:57623"/>
        <dbReference type="ChEBI" id="CHEBI:74411"/>
        <dbReference type="ChEBI" id="CHEBI:74415"/>
        <dbReference type="EC" id="2.5.1.75"/>
    </reaction>
</comment>
<dbReference type="RefSeq" id="WP_406699730.1">
    <property type="nucleotide sequence ID" value="NZ_CP155447.1"/>
</dbReference>
<feature type="binding site" evidence="10">
    <location>
        <begin position="21"/>
        <end position="28"/>
    </location>
    <ligand>
        <name>ATP</name>
        <dbReference type="ChEBI" id="CHEBI:30616"/>
    </ligand>
</feature>
<evidence type="ECO:0000313" key="14">
    <source>
        <dbReference type="EMBL" id="XBH06882.1"/>
    </source>
</evidence>
<evidence type="ECO:0000256" key="13">
    <source>
        <dbReference type="RuleBase" id="RU003785"/>
    </source>
</evidence>
<comment type="caution">
    <text evidence="10">Lacks conserved residue(s) required for the propagation of feature annotation.</text>
</comment>
<dbReference type="InterPro" id="IPR018022">
    <property type="entry name" value="IPT"/>
</dbReference>
<sequence>MPITTDPSSPASLHRAIYLTGPTASGKTGVGVALAQRLDAEVIAMDSMTLYRGMDIGTAKPTREEQGGVAHHLINVLDPWQAASVADYRGWAIKVVADIESRGKRALFVGGTALYLKALLRGLFESTGTNRELRDALEDEYRRLGGAALHARLESIDPVTARRLHPNDRLRIVRALEVSATMGQPLSSLQTEHEHPAPATVPVFAIERPRPEIHARINLRVEQMIQDGLVEEVRGLQSGPQPLGPVPAQGVGYREVIEHLEGRLPLDRAVECIKARTRQFAKRQSTWFRGLAEVRSWPVPDGEASERTADRLAQLLIAVEN</sequence>
<keyword evidence="7 10" id="KW-0067">ATP-binding</keyword>
<feature type="region of interest" description="Interaction with substrate tRNA" evidence="10">
    <location>
        <begin position="46"/>
        <end position="49"/>
    </location>
</feature>
<evidence type="ECO:0000256" key="3">
    <source>
        <dbReference type="ARBA" id="ARBA00005842"/>
    </source>
</evidence>
<evidence type="ECO:0000256" key="9">
    <source>
        <dbReference type="ARBA" id="ARBA00049563"/>
    </source>
</evidence>
<dbReference type="GO" id="GO:0052381">
    <property type="term" value="F:tRNA dimethylallyltransferase activity"/>
    <property type="evidence" value="ECO:0007669"/>
    <property type="project" value="UniProtKB-UniRule"/>
</dbReference>
<evidence type="ECO:0000256" key="8">
    <source>
        <dbReference type="ARBA" id="ARBA00022842"/>
    </source>
</evidence>
<evidence type="ECO:0000256" key="10">
    <source>
        <dbReference type="HAMAP-Rule" id="MF_00185"/>
    </source>
</evidence>
<evidence type="ECO:0000256" key="6">
    <source>
        <dbReference type="ARBA" id="ARBA00022741"/>
    </source>
</evidence>
<dbReference type="Gene3D" id="1.10.20.140">
    <property type="match status" value="1"/>
</dbReference>
<organism evidence="14">
    <name type="scientific">Singulisphaera sp. Ch08</name>
    <dbReference type="NCBI Taxonomy" id="3120278"/>
    <lineage>
        <taxon>Bacteria</taxon>
        <taxon>Pseudomonadati</taxon>
        <taxon>Planctomycetota</taxon>
        <taxon>Planctomycetia</taxon>
        <taxon>Isosphaerales</taxon>
        <taxon>Isosphaeraceae</taxon>
        <taxon>Singulisphaera</taxon>
    </lineage>
</organism>
<accession>A0AAU7CP33</accession>
<keyword evidence="6 10" id="KW-0547">Nucleotide-binding</keyword>
<evidence type="ECO:0000256" key="11">
    <source>
        <dbReference type="RuleBase" id="RU003783"/>
    </source>
</evidence>
<dbReference type="InterPro" id="IPR039657">
    <property type="entry name" value="Dimethylallyltransferase"/>
</dbReference>
<keyword evidence="5 10" id="KW-0819">tRNA processing</keyword>
<dbReference type="Pfam" id="PF01715">
    <property type="entry name" value="IPPT"/>
    <property type="match status" value="1"/>
</dbReference>
<dbReference type="Gene3D" id="3.40.50.300">
    <property type="entry name" value="P-loop containing nucleotide triphosphate hydrolases"/>
    <property type="match status" value="1"/>
</dbReference>
<evidence type="ECO:0000256" key="2">
    <source>
        <dbReference type="ARBA" id="ARBA00003213"/>
    </source>
</evidence>
<feature type="site" description="Interaction with substrate tRNA" evidence="10">
    <location>
        <position position="134"/>
    </location>
</feature>
<evidence type="ECO:0000256" key="7">
    <source>
        <dbReference type="ARBA" id="ARBA00022840"/>
    </source>
</evidence>
<dbReference type="AlphaFoldDB" id="A0AAU7CP33"/>
<dbReference type="HAMAP" id="MF_00185">
    <property type="entry name" value="IPP_trans"/>
    <property type="match status" value="1"/>
</dbReference>
<dbReference type="PANTHER" id="PTHR11088:SF60">
    <property type="entry name" value="TRNA DIMETHYLALLYLTRANSFERASE"/>
    <property type="match status" value="1"/>
</dbReference>
<dbReference type="GO" id="GO:0005524">
    <property type="term" value="F:ATP binding"/>
    <property type="evidence" value="ECO:0007669"/>
    <property type="project" value="UniProtKB-UniRule"/>
</dbReference>
<dbReference type="GO" id="GO:0006400">
    <property type="term" value="P:tRNA modification"/>
    <property type="evidence" value="ECO:0007669"/>
    <property type="project" value="TreeGrafter"/>
</dbReference>
<dbReference type="EMBL" id="CP155447">
    <property type="protein sequence ID" value="XBH06882.1"/>
    <property type="molecule type" value="Genomic_DNA"/>
</dbReference>
<comment type="subunit">
    <text evidence="10">Monomer.</text>
</comment>
<dbReference type="SUPFAM" id="SSF52540">
    <property type="entry name" value="P-loop containing nucleoside triphosphate hydrolases"/>
    <property type="match status" value="1"/>
</dbReference>
<comment type="function">
    <text evidence="2 10 12">Catalyzes the transfer of a dimethylallyl group onto the adenine at position 37 in tRNAs that read codons beginning with uridine, leading to the formation of N6-(dimethylallyl)adenosine (i(6)A).</text>
</comment>
<evidence type="ECO:0000256" key="1">
    <source>
        <dbReference type="ARBA" id="ARBA00001946"/>
    </source>
</evidence>
<evidence type="ECO:0000256" key="12">
    <source>
        <dbReference type="RuleBase" id="RU003784"/>
    </source>
</evidence>
<dbReference type="EC" id="2.5.1.75" evidence="10"/>
<evidence type="ECO:0000256" key="5">
    <source>
        <dbReference type="ARBA" id="ARBA00022694"/>
    </source>
</evidence>
<gene>
    <name evidence="10 14" type="primary">miaA</name>
    <name evidence="14" type="ORF">V5E97_12810</name>
</gene>
<comment type="cofactor">
    <cofactor evidence="1 10">
        <name>Mg(2+)</name>
        <dbReference type="ChEBI" id="CHEBI:18420"/>
    </cofactor>
</comment>
<evidence type="ECO:0000256" key="4">
    <source>
        <dbReference type="ARBA" id="ARBA00022679"/>
    </source>
</evidence>
<reference evidence="14" key="1">
    <citation type="submission" date="2024-05" db="EMBL/GenBank/DDBJ databases">
        <title>Planctomycetes of the genus Singulisphaera possess chitinolytic capabilities.</title>
        <authorList>
            <person name="Ivanova A."/>
        </authorList>
    </citation>
    <scope>NUCLEOTIDE SEQUENCE</scope>
    <source>
        <strain evidence="14">Ch08T</strain>
    </source>
</reference>
<dbReference type="NCBIfam" id="TIGR00174">
    <property type="entry name" value="miaA"/>
    <property type="match status" value="1"/>
</dbReference>
<dbReference type="PANTHER" id="PTHR11088">
    <property type="entry name" value="TRNA DIMETHYLALLYLTRANSFERASE"/>
    <property type="match status" value="1"/>
</dbReference>
<comment type="similarity">
    <text evidence="3 10 13">Belongs to the IPP transferase family.</text>
</comment>
<keyword evidence="8 10" id="KW-0460">Magnesium</keyword>
<dbReference type="InterPro" id="IPR027417">
    <property type="entry name" value="P-loop_NTPase"/>
</dbReference>
<proteinExistence type="inferred from homology"/>